<accession>A0AAE0G9D4</accession>
<gene>
    <name evidence="7" type="ORF">CYMTET_17971</name>
</gene>
<dbReference type="Gene3D" id="3.30.40.10">
    <property type="entry name" value="Zinc/RING finger domain, C3HC4 (zinc finger)"/>
    <property type="match status" value="1"/>
</dbReference>
<keyword evidence="8" id="KW-1185">Reference proteome</keyword>
<feature type="region of interest" description="Disordered" evidence="5">
    <location>
        <begin position="306"/>
        <end position="369"/>
    </location>
</feature>
<dbReference type="GO" id="GO:0008270">
    <property type="term" value="F:zinc ion binding"/>
    <property type="evidence" value="ECO:0007669"/>
    <property type="project" value="UniProtKB-KW"/>
</dbReference>
<dbReference type="SUPFAM" id="SSF57903">
    <property type="entry name" value="FYVE/PHD zinc finger"/>
    <property type="match status" value="1"/>
</dbReference>
<evidence type="ECO:0000256" key="4">
    <source>
        <dbReference type="PROSITE-ProRule" id="PRU00146"/>
    </source>
</evidence>
<dbReference type="Proteomes" id="UP001190700">
    <property type="component" value="Unassembled WGS sequence"/>
</dbReference>
<dbReference type="AlphaFoldDB" id="A0AAE0G9D4"/>
<evidence type="ECO:0000256" key="5">
    <source>
        <dbReference type="SAM" id="MobiDB-lite"/>
    </source>
</evidence>
<name>A0AAE0G9D4_9CHLO</name>
<dbReference type="EMBL" id="LGRX02008242">
    <property type="protein sequence ID" value="KAK3273807.1"/>
    <property type="molecule type" value="Genomic_DNA"/>
</dbReference>
<reference evidence="7 8" key="1">
    <citation type="journal article" date="2015" name="Genome Biol. Evol.">
        <title>Comparative Genomics of a Bacterivorous Green Alga Reveals Evolutionary Causalities and Consequences of Phago-Mixotrophic Mode of Nutrition.</title>
        <authorList>
            <person name="Burns J.A."/>
            <person name="Paasch A."/>
            <person name="Narechania A."/>
            <person name="Kim E."/>
        </authorList>
    </citation>
    <scope>NUCLEOTIDE SEQUENCE [LARGE SCALE GENOMIC DNA]</scope>
    <source>
        <strain evidence="7 8">PLY_AMNH</strain>
    </source>
</reference>
<dbReference type="PROSITE" id="PS50016">
    <property type="entry name" value="ZF_PHD_2"/>
    <property type="match status" value="1"/>
</dbReference>
<evidence type="ECO:0000256" key="1">
    <source>
        <dbReference type="ARBA" id="ARBA00022723"/>
    </source>
</evidence>
<dbReference type="InterPro" id="IPR019787">
    <property type="entry name" value="Znf_PHD-finger"/>
</dbReference>
<protein>
    <recommendedName>
        <fullName evidence="6">PHD-type domain-containing protein</fullName>
    </recommendedName>
</protein>
<dbReference type="CDD" id="cd15489">
    <property type="entry name" value="PHD_SF"/>
    <property type="match status" value="1"/>
</dbReference>
<dbReference type="PROSITE" id="PS01359">
    <property type="entry name" value="ZF_PHD_1"/>
    <property type="match status" value="1"/>
</dbReference>
<dbReference type="InterPro" id="IPR019786">
    <property type="entry name" value="Zinc_finger_PHD-type_CS"/>
</dbReference>
<organism evidence="7 8">
    <name type="scientific">Cymbomonas tetramitiformis</name>
    <dbReference type="NCBI Taxonomy" id="36881"/>
    <lineage>
        <taxon>Eukaryota</taxon>
        <taxon>Viridiplantae</taxon>
        <taxon>Chlorophyta</taxon>
        <taxon>Pyramimonadophyceae</taxon>
        <taxon>Pyramimonadales</taxon>
        <taxon>Pyramimonadaceae</taxon>
        <taxon>Cymbomonas</taxon>
    </lineage>
</organism>
<dbReference type="Pfam" id="PF00628">
    <property type="entry name" value="PHD"/>
    <property type="match status" value="1"/>
</dbReference>
<evidence type="ECO:0000313" key="7">
    <source>
        <dbReference type="EMBL" id="KAK3273807.1"/>
    </source>
</evidence>
<evidence type="ECO:0000256" key="3">
    <source>
        <dbReference type="ARBA" id="ARBA00022833"/>
    </source>
</evidence>
<keyword evidence="1" id="KW-0479">Metal-binding</keyword>
<feature type="domain" description="PHD-type" evidence="6">
    <location>
        <begin position="515"/>
        <end position="570"/>
    </location>
</feature>
<proteinExistence type="predicted"/>
<keyword evidence="3" id="KW-0862">Zinc</keyword>
<dbReference type="InterPro" id="IPR001965">
    <property type="entry name" value="Znf_PHD"/>
</dbReference>
<feature type="region of interest" description="Disordered" evidence="5">
    <location>
        <begin position="1"/>
        <end position="22"/>
    </location>
</feature>
<keyword evidence="2 4" id="KW-0863">Zinc-finger</keyword>
<evidence type="ECO:0000313" key="8">
    <source>
        <dbReference type="Proteomes" id="UP001190700"/>
    </source>
</evidence>
<comment type="caution">
    <text evidence="7">The sequence shown here is derived from an EMBL/GenBank/DDBJ whole genome shotgun (WGS) entry which is preliminary data.</text>
</comment>
<dbReference type="InterPro" id="IPR011011">
    <property type="entry name" value="Znf_FYVE_PHD"/>
</dbReference>
<dbReference type="SMART" id="SM00249">
    <property type="entry name" value="PHD"/>
    <property type="match status" value="1"/>
</dbReference>
<dbReference type="InterPro" id="IPR013083">
    <property type="entry name" value="Znf_RING/FYVE/PHD"/>
</dbReference>
<evidence type="ECO:0000256" key="2">
    <source>
        <dbReference type="ARBA" id="ARBA00022771"/>
    </source>
</evidence>
<evidence type="ECO:0000259" key="6">
    <source>
        <dbReference type="PROSITE" id="PS50016"/>
    </source>
</evidence>
<sequence length="588" mass="64803">MADWEQCLEAQPPNSSQNTAARPKIAKAVVKFTDDQSRVTDVQVLTTHAGLSFDEAKAGLLEAIQTYCAPSNDSRPPALQCRNAGATEWEPSTLSCILYRISEESMQVSVRQPLVRKPEPNIKIKVEEGKEEEEKKKTKNREGLKDVLMAANTRLLPVINRQPFLTDAKTGERRGFKCYPKLKEIEAVEQGGQLDDLKEPIIKATFFYMKNFSKDPKSVVQSMMYGDFTKALSVVMYEYNCKILGGTAKKKPENWQLYNLAPLNINPAEQTMLKKAPELIVKVPETPLLEPASQPLQIEAAPLQIEAAPSNPAPKKPADPSTATARKKPADPSTATAPKKPAEPSTATASKRKRSSVGTNPKRTANAEAGVVDPSVTAWPKTKATTKGGKTVRATRPLSAKSSIPKGSFPEAGAEWRGDLQEYAPLFQPKAILNEHMQAGDESPLTAEEVENLSKLHGAINAVTAGLVCNGHHHCGQVVQQRFDVGKDHDFFLGYVLGYELDEHDVDTLRGMAYKTVCDECKKEGSDKMVLFGCDGTGCGKWWHSKCHHPSITLEEATKKNWFCKVCREIEQQDNGDEDAEMLDNDLE</sequence>